<dbReference type="Pfam" id="PF00270">
    <property type="entry name" value="DEAD"/>
    <property type="match status" value="1"/>
</dbReference>
<dbReference type="Gene3D" id="3.40.50.300">
    <property type="entry name" value="P-loop containing nucleotide triphosphate hydrolases"/>
    <property type="match status" value="2"/>
</dbReference>
<keyword evidence="6" id="KW-0238">DNA-binding</keyword>
<dbReference type="Pfam" id="PF17191">
    <property type="entry name" value="RecG_wedge"/>
    <property type="match status" value="1"/>
</dbReference>
<evidence type="ECO:0000256" key="7">
    <source>
        <dbReference type="ARBA" id="ARBA00023204"/>
    </source>
</evidence>
<evidence type="ECO:0000256" key="2">
    <source>
        <dbReference type="ARBA" id="ARBA00022763"/>
    </source>
</evidence>
<dbReference type="PANTHER" id="PTHR47964:SF1">
    <property type="entry name" value="ATP-DEPENDENT DNA HELICASE HOMOLOG RECG, CHLOROPLASTIC"/>
    <property type="match status" value="1"/>
</dbReference>
<dbReference type="GO" id="GO:0006281">
    <property type="term" value="P:DNA repair"/>
    <property type="evidence" value="ECO:0007669"/>
    <property type="project" value="UniProtKB-KW"/>
</dbReference>
<evidence type="ECO:0000256" key="5">
    <source>
        <dbReference type="ARBA" id="ARBA00022840"/>
    </source>
</evidence>
<evidence type="ECO:0000259" key="8">
    <source>
        <dbReference type="PROSITE" id="PS51192"/>
    </source>
</evidence>
<evidence type="ECO:0000259" key="9">
    <source>
        <dbReference type="PROSITE" id="PS51194"/>
    </source>
</evidence>
<dbReference type="SUPFAM" id="SSF52540">
    <property type="entry name" value="P-loop containing nucleoside triphosphate hydrolases"/>
    <property type="match status" value="1"/>
</dbReference>
<evidence type="ECO:0000313" key="11">
    <source>
        <dbReference type="Proteomes" id="UP000886857"/>
    </source>
</evidence>
<keyword evidence="1" id="KW-0547">Nucleotide-binding</keyword>
<feature type="domain" description="Helicase ATP-binding" evidence="8">
    <location>
        <begin position="257"/>
        <end position="416"/>
    </location>
</feature>
<feature type="domain" description="Helicase C-terminal" evidence="9">
    <location>
        <begin position="435"/>
        <end position="598"/>
    </location>
</feature>
<evidence type="ECO:0000256" key="4">
    <source>
        <dbReference type="ARBA" id="ARBA00022806"/>
    </source>
</evidence>
<gene>
    <name evidence="10" type="ORF">IAC73_01365</name>
</gene>
<dbReference type="PROSITE" id="PS51192">
    <property type="entry name" value="HELICASE_ATP_BIND_1"/>
    <property type="match status" value="1"/>
</dbReference>
<dbReference type="InterPro" id="IPR012340">
    <property type="entry name" value="NA-bd_OB-fold"/>
</dbReference>
<keyword evidence="7" id="KW-0234">DNA repair</keyword>
<comment type="caution">
    <text evidence="10">The sequence shown here is derived from an EMBL/GenBank/DDBJ whole genome shotgun (WGS) entry which is preliminary data.</text>
</comment>
<dbReference type="SUPFAM" id="SSF50249">
    <property type="entry name" value="Nucleic acid-binding proteins"/>
    <property type="match status" value="1"/>
</dbReference>
<keyword evidence="4 10" id="KW-0347">Helicase</keyword>
<dbReference type="GO" id="GO:0016787">
    <property type="term" value="F:hydrolase activity"/>
    <property type="evidence" value="ECO:0007669"/>
    <property type="project" value="UniProtKB-KW"/>
</dbReference>
<dbReference type="Proteomes" id="UP000886857">
    <property type="component" value="Unassembled WGS sequence"/>
</dbReference>
<dbReference type="Pfam" id="PF00271">
    <property type="entry name" value="Helicase_C"/>
    <property type="match status" value="1"/>
</dbReference>
<dbReference type="GO" id="GO:0005524">
    <property type="term" value="F:ATP binding"/>
    <property type="evidence" value="ECO:0007669"/>
    <property type="project" value="UniProtKB-KW"/>
</dbReference>
<dbReference type="PROSITE" id="PS51194">
    <property type="entry name" value="HELICASE_CTER"/>
    <property type="match status" value="1"/>
</dbReference>
<keyword evidence="2" id="KW-0227">DNA damage</keyword>
<dbReference type="SMART" id="SM00487">
    <property type="entry name" value="DEXDc"/>
    <property type="match status" value="1"/>
</dbReference>
<evidence type="ECO:0000256" key="3">
    <source>
        <dbReference type="ARBA" id="ARBA00022801"/>
    </source>
</evidence>
<protein>
    <submittedName>
        <fullName evidence="10">DEAD/DEAH box helicase</fullName>
    </submittedName>
</protein>
<dbReference type="InterPro" id="IPR011545">
    <property type="entry name" value="DEAD/DEAH_box_helicase_dom"/>
</dbReference>
<organism evidence="10 11">
    <name type="scientific">Candidatus Limadaptatus stercoripullorum</name>
    <dbReference type="NCBI Taxonomy" id="2840846"/>
    <lineage>
        <taxon>Bacteria</taxon>
        <taxon>Bacillati</taxon>
        <taxon>Bacillota</taxon>
        <taxon>Clostridia</taxon>
        <taxon>Eubacteriales</taxon>
        <taxon>Candidatus Limadaptatus</taxon>
    </lineage>
</organism>
<dbReference type="GO" id="GO:0003677">
    <property type="term" value="F:DNA binding"/>
    <property type="evidence" value="ECO:0007669"/>
    <property type="project" value="UniProtKB-KW"/>
</dbReference>
<dbReference type="InterPro" id="IPR014001">
    <property type="entry name" value="Helicase_ATP-bd"/>
</dbReference>
<dbReference type="AlphaFoldDB" id="A0A9D1SVC6"/>
<dbReference type="EMBL" id="DVOE01000016">
    <property type="protein sequence ID" value="HIU98477.1"/>
    <property type="molecule type" value="Genomic_DNA"/>
</dbReference>
<sequence>MSDISRLRGVGPAIAEKLDALGIRSARELLFFLPSGYTDLGDPVAVSDAEDGAFALVKGSVISLTKPSPRGKRGFTVRLADCLDGRGAPFTVTYYNQPYFHSAFAGGGEFVFLAKFRAGERSLVNPVFDKADGDKLGGVFVSYPLRGLIGRRTFIKLLREAISAERAEGGEAEQFAELFEKVHFPSSVGEAGEALTRLAALDLAAGIAVYKASVVRGDKSRHGCYDLPQDIVGEYVSLLPVTPTQSQLAAMRDIAADLSGGEKMSRVVSGDVGSGKTLVAFFAAYAAARAGRQCAVMAPTEILATQHAAKFEKLFSGKISSGLLTASTGAKEAQDILRGLADGTLSVAFGTQSLLSRRVNFRDLATAVIDEQHKFGVAERAELQNKGAEDVLTLTATPIPRSLALALYDDIAVSRIVKRADAVTNIATRIVTDAKLEDLIAYIASECRAGKQAFIVCPSIRDSEGFETLSAESFAGAHEDRLAGVSYAVLHGRMSADAKRERMSAFASGELSLLIATSVVEVGVDTKASIMCVLGADKFGLASLHQLRGRVGRDGSPAYCFLHMRGRGEKAARRLDVLCRETDGNKIAESDLELRGAGELLGARQSGVSATPCLSLPVTAAVINACRALPEGEGKRAAEFFAGSGAISGLAEFAEKAARITLDS</sequence>
<keyword evidence="5" id="KW-0067">ATP-binding</keyword>
<accession>A0A9D1SVC6</accession>
<evidence type="ECO:0000256" key="1">
    <source>
        <dbReference type="ARBA" id="ARBA00022741"/>
    </source>
</evidence>
<dbReference type="InterPro" id="IPR047112">
    <property type="entry name" value="RecG/Mfd"/>
</dbReference>
<dbReference type="InterPro" id="IPR033454">
    <property type="entry name" value="RecG_wedge"/>
</dbReference>
<evidence type="ECO:0000256" key="6">
    <source>
        <dbReference type="ARBA" id="ARBA00023125"/>
    </source>
</evidence>
<keyword evidence="3" id="KW-0378">Hydrolase</keyword>
<dbReference type="PANTHER" id="PTHR47964">
    <property type="entry name" value="ATP-DEPENDENT DNA HELICASE HOMOLOG RECG, CHLOROPLASTIC"/>
    <property type="match status" value="1"/>
</dbReference>
<dbReference type="InterPro" id="IPR001650">
    <property type="entry name" value="Helicase_C-like"/>
</dbReference>
<dbReference type="GO" id="GO:0003678">
    <property type="term" value="F:DNA helicase activity"/>
    <property type="evidence" value="ECO:0007669"/>
    <property type="project" value="TreeGrafter"/>
</dbReference>
<dbReference type="SMART" id="SM00490">
    <property type="entry name" value="HELICc"/>
    <property type="match status" value="1"/>
</dbReference>
<reference evidence="10" key="1">
    <citation type="submission" date="2020-10" db="EMBL/GenBank/DDBJ databases">
        <authorList>
            <person name="Gilroy R."/>
        </authorList>
    </citation>
    <scope>NUCLEOTIDE SEQUENCE</scope>
    <source>
        <strain evidence="10">10406</strain>
    </source>
</reference>
<reference evidence="10" key="2">
    <citation type="journal article" date="2021" name="PeerJ">
        <title>Extensive microbial diversity within the chicken gut microbiome revealed by metagenomics and culture.</title>
        <authorList>
            <person name="Gilroy R."/>
            <person name="Ravi A."/>
            <person name="Getino M."/>
            <person name="Pursley I."/>
            <person name="Horton D.L."/>
            <person name="Alikhan N.F."/>
            <person name="Baker D."/>
            <person name="Gharbi K."/>
            <person name="Hall N."/>
            <person name="Watson M."/>
            <person name="Adriaenssens E.M."/>
            <person name="Foster-Nyarko E."/>
            <person name="Jarju S."/>
            <person name="Secka A."/>
            <person name="Antonio M."/>
            <person name="Oren A."/>
            <person name="Chaudhuri R.R."/>
            <person name="La Ragione R."/>
            <person name="Hildebrand F."/>
            <person name="Pallen M.J."/>
        </authorList>
    </citation>
    <scope>NUCLEOTIDE SEQUENCE</scope>
    <source>
        <strain evidence="10">10406</strain>
    </source>
</reference>
<dbReference type="InterPro" id="IPR027417">
    <property type="entry name" value="P-loop_NTPase"/>
</dbReference>
<name>A0A9D1SVC6_9FIRM</name>
<proteinExistence type="predicted"/>
<evidence type="ECO:0000313" key="10">
    <source>
        <dbReference type="EMBL" id="HIU98477.1"/>
    </source>
</evidence>